<dbReference type="AlphaFoldDB" id="A0A7W4VV00"/>
<keyword evidence="6" id="KW-0800">Toxin</keyword>
<keyword evidence="1 6" id="KW-1277">Toxin-antitoxin system</keyword>
<dbReference type="GO" id="GO:0045926">
    <property type="term" value="P:negative regulation of growth"/>
    <property type="evidence" value="ECO:0007669"/>
    <property type="project" value="UniProtKB-ARBA"/>
</dbReference>
<protein>
    <recommendedName>
        <fullName evidence="6">Ribonuclease VapC</fullName>
        <shortName evidence="6">RNase VapC</shortName>
        <ecNumber evidence="6">3.1.-.-</ecNumber>
    </recommendedName>
    <alternativeName>
        <fullName evidence="6">Toxin VapC</fullName>
    </alternativeName>
</protein>
<evidence type="ECO:0000256" key="4">
    <source>
        <dbReference type="ARBA" id="ARBA00022801"/>
    </source>
</evidence>
<dbReference type="GO" id="GO:0090729">
    <property type="term" value="F:toxin activity"/>
    <property type="evidence" value="ECO:0007669"/>
    <property type="project" value="UniProtKB-KW"/>
</dbReference>
<keyword evidence="9" id="KW-1185">Reference proteome</keyword>
<evidence type="ECO:0000256" key="2">
    <source>
        <dbReference type="ARBA" id="ARBA00022722"/>
    </source>
</evidence>
<dbReference type="EC" id="3.1.-.-" evidence="6"/>
<feature type="binding site" evidence="6">
    <location>
        <position position="5"/>
    </location>
    <ligand>
        <name>Mg(2+)</name>
        <dbReference type="ChEBI" id="CHEBI:18420"/>
    </ligand>
</feature>
<dbReference type="RefSeq" id="WP_183592057.1">
    <property type="nucleotide sequence ID" value="NZ_JACHWR010000001.1"/>
</dbReference>
<dbReference type="InterPro" id="IPR006226">
    <property type="entry name" value="Mtu_PIN"/>
</dbReference>
<comment type="cofactor">
    <cofactor evidence="6">
        <name>Mg(2+)</name>
        <dbReference type="ChEBI" id="CHEBI:18420"/>
    </cofactor>
</comment>
<feature type="binding site" evidence="6">
    <location>
        <position position="109"/>
    </location>
    <ligand>
        <name>Mg(2+)</name>
        <dbReference type="ChEBI" id="CHEBI:18420"/>
    </ligand>
</feature>
<dbReference type="InterPro" id="IPR022907">
    <property type="entry name" value="VapC_family"/>
</dbReference>
<dbReference type="Gene3D" id="3.40.50.1010">
    <property type="entry name" value="5'-nuclease"/>
    <property type="match status" value="1"/>
</dbReference>
<evidence type="ECO:0000259" key="7">
    <source>
        <dbReference type="Pfam" id="PF01850"/>
    </source>
</evidence>
<dbReference type="GO" id="GO:0004540">
    <property type="term" value="F:RNA nuclease activity"/>
    <property type="evidence" value="ECO:0007669"/>
    <property type="project" value="InterPro"/>
</dbReference>
<keyword evidence="3 6" id="KW-0479">Metal-binding</keyword>
<proteinExistence type="inferred from homology"/>
<dbReference type="EMBL" id="JACHWR010000001">
    <property type="protein sequence ID" value="MBB3042247.1"/>
    <property type="molecule type" value="Genomic_DNA"/>
</dbReference>
<reference evidence="8 9" key="1">
    <citation type="submission" date="2020-08" db="EMBL/GenBank/DDBJ databases">
        <title>Sequencing the genomes of 1000 actinobacteria strains.</title>
        <authorList>
            <person name="Klenk H.-P."/>
        </authorList>
    </citation>
    <scope>NUCLEOTIDE SEQUENCE [LARGE SCALE GENOMIC DNA]</scope>
    <source>
        <strain evidence="8 9">DSM 105498</strain>
    </source>
</reference>
<evidence type="ECO:0000256" key="5">
    <source>
        <dbReference type="ARBA" id="ARBA00022842"/>
    </source>
</evidence>
<evidence type="ECO:0000313" key="8">
    <source>
        <dbReference type="EMBL" id="MBB3042247.1"/>
    </source>
</evidence>
<dbReference type="NCBIfam" id="TIGR00028">
    <property type="entry name" value="Mtu_PIN_fam"/>
    <property type="match status" value="1"/>
</dbReference>
<keyword evidence="5 6" id="KW-0460">Magnesium</keyword>
<evidence type="ECO:0000256" key="1">
    <source>
        <dbReference type="ARBA" id="ARBA00022649"/>
    </source>
</evidence>
<organism evidence="8 9">
    <name type="scientific">Nocardioides soli</name>
    <dbReference type="NCBI Taxonomy" id="1036020"/>
    <lineage>
        <taxon>Bacteria</taxon>
        <taxon>Bacillati</taxon>
        <taxon>Actinomycetota</taxon>
        <taxon>Actinomycetes</taxon>
        <taxon>Propionibacteriales</taxon>
        <taxon>Nocardioidaceae</taxon>
        <taxon>Nocardioides</taxon>
    </lineage>
</organism>
<comment type="function">
    <text evidence="6">Toxic component of a toxin-antitoxin (TA) system. An RNase.</text>
</comment>
<dbReference type="HAMAP" id="MF_00265">
    <property type="entry name" value="VapC_Nob1"/>
    <property type="match status" value="1"/>
</dbReference>
<gene>
    <name evidence="6" type="primary">vapC</name>
    <name evidence="8" type="ORF">FHU40_002048</name>
</gene>
<dbReference type="GO" id="GO:0016788">
    <property type="term" value="F:hydrolase activity, acting on ester bonds"/>
    <property type="evidence" value="ECO:0007669"/>
    <property type="project" value="InterPro"/>
</dbReference>
<sequence length="143" mass="15607">MLFLDVNVLVGAQRNDDSPHARDLRNWLERALVGHEPIGISELALSAMVRIVTHPRVFERPSAPAEAVAFAEALLGSSRVTAVRPAARHWAIFTELVAGHRLRGNEIPDAYYAAIALEQGATVVTADRGFQRYGVRVLDPTTG</sequence>
<dbReference type="InterPro" id="IPR029060">
    <property type="entry name" value="PIN-like_dom_sf"/>
</dbReference>
<evidence type="ECO:0000256" key="6">
    <source>
        <dbReference type="HAMAP-Rule" id="MF_00265"/>
    </source>
</evidence>
<dbReference type="SUPFAM" id="SSF88723">
    <property type="entry name" value="PIN domain-like"/>
    <property type="match status" value="1"/>
</dbReference>
<dbReference type="Pfam" id="PF01850">
    <property type="entry name" value="PIN"/>
    <property type="match status" value="1"/>
</dbReference>
<dbReference type="Proteomes" id="UP000589626">
    <property type="component" value="Unassembled WGS sequence"/>
</dbReference>
<feature type="domain" description="PIN" evidence="7">
    <location>
        <begin position="3"/>
        <end position="134"/>
    </location>
</feature>
<accession>A0A7W4VV00</accession>
<keyword evidence="2 6" id="KW-0540">Nuclease</keyword>
<keyword evidence="4 6" id="KW-0378">Hydrolase</keyword>
<dbReference type="InterPro" id="IPR002716">
    <property type="entry name" value="PIN_dom"/>
</dbReference>
<comment type="similarity">
    <text evidence="6">Belongs to the PINc/VapC protein family.</text>
</comment>
<comment type="caution">
    <text evidence="8">The sequence shown here is derived from an EMBL/GenBank/DDBJ whole genome shotgun (WGS) entry which is preliminary data.</text>
</comment>
<evidence type="ECO:0000313" key="9">
    <source>
        <dbReference type="Proteomes" id="UP000589626"/>
    </source>
</evidence>
<dbReference type="GO" id="GO:0000287">
    <property type="term" value="F:magnesium ion binding"/>
    <property type="evidence" value="ECO:0007669"/>
    <property type="project" value="UniProtKB-UniRule"/>
</dbReference>
<evidence type="ECO:0000256" key="3">
    <source>
        <dbReference type="ARBA" id="ARBA00022723"/>
    </source>
</evidence>
<name>A0A7W4VV00_9ACTN</name>